<protein>
    <recommendedName>
        <fullName evidence="3">PAAR repeat-containing protein</fullName>
    </recommendedName>
</protein>
<accession>A0ABQ1S8P5</accession>
<name>A0ABQ1S8P5_9BURK</name>
<dbReference type="Pfam" id="PF05488">
    <property type="entry name" value="PAAR_motif"/>
    <property type="match status" value="1"/>
</dbReference>
<dbReference type="CDD" id="cd14744">
    <property type="entry name" value="PAAR_CT_2"/>
    <property type="match status" value="1"/>
</dbReference>
<evidence type="ECO:0000313" key="2">
    <source>
        <dbReference type="Proteomes" id="UP000597138"/>
    </source>
</evidence>
<reference evidence="2" key="1">
    <citation type="journal article" date="2019" name="Int. J. Syst. Evol. Microbiol.">
        <title>The Global Catalogue of Microorganisms (GCM) 10K type strain sequencing project: providing services to taxonomists for standard genome sequencing and annotation.</title>
        <authorList>
            <consortium name="The Broad Institute Genomics Platform"/>
            <consortium name="The Broad Institute Genome Sequencing Center for Infectious Disease"/>
            <person name="Wu L."/>
            <person name="Ma J."/>
        </authorList>
    </citation>
    <scope>NUCLEOTIDE SEQUENCE [LARGE SCALE GENOMIC DNA]</scope>
    <source>
        <strain evidence="2">CGMCC 1.11013</strain>
    </source>
</reference>
<comment type="caution">
    <text evidence="1">The sequence shown here is derived from an EMBL/GenBank/DDBJ whole genome shotgun (WGS) entry which is preliminary data.</text>
</comment>
<proteinExistence type="predicted"/>
<dbReference type="InterPro" id="IPR008727">
    <property type="entry name" value="PAAR_motif"/>
</dbReference>
<evidence type="ECO:0008006" key="3">
    <source>
        <dbReference type="Google" id="ProtNLM"/>
    </source>
</evidence>
<dbReference type="RefSeq" id="WP_075583262.1">
    <property type="nucleotide sequence ID" value="NZ_BMEG01000027.1"/>
</dbReference>
<sequence>MNRSICCDGDATSHGGRVIKVSGSMTIDGRRNARLGDWVSCPEHGDNQIVEACEMLDEDVPVVLHQCKTACGSFVTATGNLTSTE</sequence>
<dbReference type="EMBL" id="BMEG01000027">
    <property type="protein sequence ID" value="GGD98424.1"/>
    <property type="molecule type" value="Genomic_DNA"/>
</dbReference>
<dbReference type="Proteomes" id="UP000597138">
    <property type="component" value="Unassembled WGS sequence"/>
</dbReference>
<organism evidence="1 2">
    <name type="scientific">Caballeronia grimmiae</name>
    <dbReference type="NCBI Taxonomy" id="1071679"/>
    <lineage>
        <taxon>Bacteria</taxon>
        <taxon>Pseudomonadati</taxon>
        <taxon>Pseudomonadota</taxon>
        <taxon>Betaproteobacteria</taxon>
        <taxon>Burkholderiales</taxon>
        <taxon>Burkholderiaceae</taxon>
        <taxon>Caballeronia</taxon>
    </lineage>
</organism>
<keyword evidence="2" id="KW-1185">Reference proteome</keyword>
<dbReference type="Gene3D" id="2.60.200.60">
    <property type="match status" value="1"/>
</dbReference>
<evidence type="ECO:0000313" key="1">
    <source>
        <dbReference type="EMBL" id="GGD98424.1"/>
    </source>
</evidence>
<gene>
    <name evidence="1" type="ORF">GCM10010985_61490</name>
</gene>